<feature type="domain" description="Ketopantoate reductase C-terminal" evidence="6">
    <location>
        <begin position="178"/>
        <end position="301"/>
    </location>
</feature>
<keyword evidence="3 4" id="KW-0560">Oxidoreductase</keyword>
<dbReference type="GO" id="GO:0015940">
    <property type="term" value="P:pantothenate biosynthetic process"/>
    <property type="evidence" value="ECO:0007669"/>
    <property type="project" value="UniProtKB-UniPathway"/>
</dbReference>
<sequence>MRFAVIGAGGLGGYLGGRLAGAGHDVTLIARGSHLAALRAAGLTVIGVDGAATVTPVRATDDPTGIGAVDAVLLAVKTWQLDEALAALPPLAGPDTAVITVQNGVEAPHRVAQAVGRHAVMPGVAKVIAMLAGPGTVRHAGGPGALDLAEWDNRPTGRAERIREALVGAGITTTPPADIWADLWAKFLFVVPSGGLGAVTDATFGVLRQRPGTRRILQAAMAEIEGLARAHGVALPADIVARTMAFVDQQPAEGTTSLHRDIKAGRRSELDAWTGAVVRLGARTGTPTPVHDVIHEVLSLRESGSASA</sequence>
<dbReference type="Gene3D" id="1.10.1040.10">
    <property type="entry name" value="N-(1-d-carboxylethyl)-l-norvaline Dehydrogenase, domain 2"/>
    <property type="match status" value="1"/>
</dbReference>
<dbReference type="Proteomes" id="UP000182486">
    <property type="component" value="Unassembled WGS sequence"/>
</dbReference>
<dbReference type="InterPro" id="IPR013752">
    <property type="entry name" value="KPA_reductase"/>
</dbReference>
<dbReference type="GO" id="GO:0005737">
    <property type="term" value="C:cytoplasm"/>
    <property type="evidence" value="ECO:0007669"/>
    <property type="project" value="TreeGrafter"/>
</dbReference>
<comment type="pathway">
    <text evidence="4">Cofactor biosynthesis; (R)-pantothenate biosynthesis; (R)-pantoate from 3-methyl-2-oxobutanoate: step 2/2.</text>
</comment>
<evidence type="ECO:0000259" key="6">
    <source>
        <dbReference type="Pfam" id="PF08546"/>
    </source>
</evidence>
<dbReference type="EMBL" id="MEIA01000196">
    <property type="protein sequence ID" value="OJF12800.1"/>
    <property type="molecule type" value="Genomic_DNA"/>
</dbReference>
<dbReference type="AlphaFoldDB" id="A0A1K0FJ99"/>
<dbReference type="EC" id="1.1.1.169" evidence="4"/>
<keyword evidence="4" id="KW-0566">Pantothenate biosynthesis</keyword>
<dbReference type="InterPro" id="IPR013328">
    <property type="entry name" value="6PGD_dom2"/>
</dbReference>
<dbReference type="NCBIfam" id="TIGR00745">
    <property type="entry name" value="apbA_panE"/>
    <property type="match status" value="1"/>
</dbReference>
<dbReference type="Pfam" id="PF08546">
    <property type="entry name" value="ApbA_C"/>
    <property type="match status" value="1"/>
</dbReference>
<dbReference type="PANTHER" id="PTHR21708:SF26">
    <property type="entry name" value="2-DEHYDROPANTOATE 2-REDUCTASE"/>
    <property type="match status" value="1"/>
</dbReference>
<comment type="caution">
    <text evidence="7">The sequence shown here is derived from an EMBL/GenBank/DDBJ whole genome shotgun (WGS) entry which is preliminary data.</text>
</comment>
<comment type="similarity">
    <text evidence="1 4">Belongs to the ketopantoate reductase family.</text>
</comment>
<evidence type="ECO:0000313" key="7">
    <source>
        <dbReference type="EMBL" id="OJF12800.1"/>
    </source>
</evidence>
<keyword evidence="2 4" id="KW-0521">NADP</keyword>
<dbReference type="UniPathway" id="UPA00028">
    <property type="reaction ID" value="UER00004"/>
</dbReference>
<dbReference type="NCBIfam" id="NF005091">
    <property type="entry name" value="PRK06522.2-2"/>
    <property type="match status" value="1"/>
</dbReference>
<dbReference type="InterPro" id="IPR008927">
    <property type="entry name" value="6-PGluconate_DH-like_C_sf"/>
</dbReference>
<organism evidence="7 8">
    <name type="scientific">Couchioplanes caeruleus subsp. caeruleus</name>
    <dbReference type="NCBI Taxonomy" id="56427"/>
    <lineage>
        <taxon>Bacteria</taxon>
        <taxon>Bacillati</taxon>
        <taxon>Actinomycetota</taxon>
        <taxon>Actinomycetes</taxon>
        <taxon>Micromonosporales</taxon>
        <taxon>Micromonosporaceae</taxon>
        <taxon>Couchioplanes</taxon>
    </lineage>
</organism>
<evidence type="ECO:0000313" key="8">
    <source>
        <dbReference type="Proteomes" id="UP000182486"/>
    </source>
</evidence>
<dbReference type="Pfam" id="PF02558">
    <property type="entry name" value="ApbA"/>
    <property type="match status" value="1"/>
</dbReference>
<dbReference type="PANTHER" id="PTHR21708">
    <property type="entry name" value="PROBABLE 2-DEHYDROPANTOATE 2-REDUCTASE"/>
    <property type="match status" value="1"/>
</dbReference>
<dbReference type="SUPFAM" id="SSF48179">
    <property type="entry name" value="6-phosphogluconate dehydrogenase C-terminal domain-like"/>
    <property type="match status" value="1"/>
</dbReference>
<dbReference type="SUPFAM" id="SSF51735">
    <property type="entry name" value="NAD(P)-binding Rossmann-fold domains"/>
    <property type="match status" value="1"/>
</dbReference>
<comment type="catalytic activity">
    <reaction evidence="4">
        <text>(R)-pantoate + NADP(+) = 2-dehydropantoate + NADPH + H(+)</text>
        <dbReference type="Rhea" id="RHEA:16233"/>
        <dbReference type="ChEBI" id="CHEBI:11561"/>
        <dbReference type="ChEBI" id="CHEBI:15378"/>
        <dbReference type="ChEBI" id="CHEBI:15980"/>
        <dbReference type="ChEBI" id="CHEBI:57783"/>
        <dbReference type="ChEBI" id="CHEBI:58349"/>
        <dbReference type="EC" id="1.1.1.169"/>
    </reaction>
</comment>
<evidence type="ECO:0000256" key="1">
    <source>
        <dbReference type="ARBA" id="ARBA00007870"/>
    </source>
</evidence>
<accession>A0A1K0FJ99</accession>
<proteinExistence type="inferred from homology"/>
<dbReference type="FunFam" id="3.40.50.720:FF:000307">
    <property type="entry name" value="2-dehydropantoate 2-reductase"/>
    <property type="match status" value="1"/>
</dbReference>
<evidence type="ECO:0000259" key="5">
    <source>
        <dbReference type="Pfam" id="PF02558"/>
    </source>
</evidence>
<dbReference type="InterPro" id="IPR013332">
    <property type="entry name" value="KPR_N"/>
</dbReference>
<name>A0A1K0FJ99_9ACTN</name>
<protein>
    <recommendedName>
        <fullName evidence="4">2-dehydropantoate 2-reductase</fullName>
        <ecNumber evidence="4">1.1.1.169</ecNumber>
    </recommendedName>
    <alternativeName>
        <fullName evidence="4">Ketopantoate reductase</fullName>
    </alternativeName>
</protein>
<evidence type="ECO:0000256" key="2">
    <source>
        <dbReference type="ARBA" id="ARBA00022857"/>
    </source>
</evidence>
<evidence type="ECO:0000256" key="3">
    <source>
        <dbReference type="ARBA" id="ARBA00023002"/>
    </source>
</evidence>
<dbReference type="RefSeq" id="WP_071806617.1">
    <property type="nucleotide sequence ID" value="NZ_MEIA01000196.1"/>
</dbReference>
<dbReference type="InterPro" id="IPR036291">
    <property type="entry name" value="NAD(P)-bd_dom_sf"/>
</dbReference>
<evidence type="ECO:0000256" key="4">
    <source>
        <dbReference type="RuleBase" id="RU362068"/>
    </source>
</evidence>
<feature type="domain" description="Ketopantoate reductase N-terminal" evidence="5">
    <location>
        <begin position="4"/>
        <end position="152"/>
    </location>
</feature>
<dbReference type="Gene3D" id="3.40.50.720">
    <property type="entry name" value="NAD(P)-binding Rossmann-like Domain"/>
    <property type="match status" value="1"/>
</dbReference>
<dbReference type="InterPro" id="IPR051402">
    <property type="entry name" value="KPR-Related"/>
</dbReference>
<dbReference type="GO" id="GO:0008677">
    <property type="term" value="F:2-dehydropantoate 2-reductase activity"/>
    <property type="evidence" value="ECO:0007669"/>
    <property type="project" value="UniProtKB-EC"/>
</dbReference>
<keyword evidence="8" id="KW-1185">Reference proteome</keyword>
<reference evidence="7 8" key="1">
    <citation type="submission" date="2016-09" db="EMBL/GenBank/DDBJ databases">
        <title>Couchioplanes caeruleus draft genome sequence.</title>
        <authorList>
            <person name="Sheehan J."/>
            <person name="Caffrey P."/>
        </authorList>
    </citation>
    <scope>NUCLEOTIDE SEQUENCE [LARGE SCALE GENOMIC DNA]</scope>
    <source>
        <strain evidence="7 8">DSM 43634</strain>
    </source>
</reference>
<dbReference type="InterPro" id="IPR003710">
    <property type="entry name" value="ApbA"/>
</dbReference>
<gene>
    <name evidence="7" type="ORF">BG844_18665</name>
</gene>
<comment type="function">
    <text evidence="4">Catalyzes the NADPH-dependent reduction of ketopantoate into pantoic acid.</text>
</comment>